<gene>
    <name evidence="2" type="ORF">AYJ54_36385</name>
</gene>
<organism evidence="2 3">
    <name type="scientific">Bradyrhizobium centrolobii</name>
    <dbReference type="NCBI Taxonomy" id="1505087"/>
    <lineage>
        <taxon>Bacteria</taxon>
        <taxon>Pseudomonadati</taxon>
        <taxon>Pseudomonadota</taxon>
        <taxon>Alphaproteobacteria</taxon>
        <taxon>Hyphomicrobiales</taxon>
        <taxon>Nitrobacteraceae</taxon>
        <taxon>Bradyrhizobium</taxon>
    </lineage>
</organism>
<dbReference type="Proteomes" id="UP000076959">
    <property type="component" value="Unassembled WGS sequence"/>
</dbReference>
<proteinExistence type="predicted"/>
<name>A0A176Y8I1_9BRAD</name>
<feature type="domain" description="CD-NTase associated protein 4-like DNA endonuclease" evidence="1">
    <location>
        <begin position="16"/>
        <end position="219"/>
    </location>
</feature>
<dbReference type="InterPro" id="IPR025382">
    <property type="entry name" value="Cap4-like_endonuclease_dom"/>
</dbReference>
<dbReference type="EMBL" id="LUUB01000129">
    <property type="protein sequence ID" value="OAE96760.1"/>
    <property type="molecule type" value="Genomic_DNA"/>
</dbReference>
<reference evidence="2 3" key="1">
    <citation type="submission" date="2016-03" db="EMBL/GenBank/DDBJ databases">
        <title>Draft Genome Sequence of the Strain BR 10245 (Bradyrhizobium sp.) isolated from nodules of Centrolobium paraense.</title>
        <authorList>
            <person name="Simoes-Araujo J.L.Sr."/>
            <person name="Barauna A.C."/>
            <person name="Silva K."/>
            <person name="Zilli J.E."/>
        </authorList>
    </citation>
    <scope>NUCLEOTIDE SEQUENCE [LARGE SCALE GENOMIC DNA]</scope>
    <source>
        <strain evidence="2 3">BR 10245</strain>
    </source>
</reference>
<dbReference type="RefSeq" id="WP_063709069.1">
    <property type="nucleotide sequence ID" value="NZ_LUUB01000129.1"/>
</dbReference>
<dbReference type="OrthoDB" id="8217509at2"/>
<sequence>MTALTTALVTAKPREKAGSRTGSRYAFQAHVSLAKMLELRRSGADFRAIFDHFDDLAILTPSKCPDQVEFFQIKGKQQGSWTAASLCKVDDEVPRTIVGKMYHHTQTIGASVAGCVFLTNASFGLTLADGTKTGIDHTKIFYASLGSEDKTRFAAALENDFPSPRSPAEDEVFSFERTIVPVTGYDLVLKGLLVDAVENKEGVVVAALYRTLIQDITSRANDTTVCLNLSDVFTHKSLGCEEMDQILAAAEKRRGILDVWKTVDEELKDAGRTPMERIKGQTAVVNYLRDRSMRKRQAETLAQEVYGASQLISARVRTCDNLLAAADLIRTSLPSSLVSQYEQLTIEAAILVELYESFNG</sequence>
<protein>
    <recommendedName>
        <fullName evidence="1">CD-NTase associated protein 4-like DNA endonuclease domain-containing protein</fullName>
    </recommendedName>
</protein>
<keyword evidence="3" id="KW-1185">Reference proteome</keyword>
<comment type="caution">
    <text evidence="2">The sequence shown here is derived from an EMBL/GenBank/DDBJ whole genome shotgun (WGS) entry which is preliminary data.</text>
</comment>
<evidence type="ECO:0000313" key="3">
    <source>
        <dbReference type="Proteomes" id="UP000076959"/>
    </source>
</evidence>
<accession>A0A176Y8I1</accession>
<dbReference type="GO" id="GO:0004518">
    <property type="term" value="F:nuclease activity"/>
    <property type="evidence" value="ECO:0007669"/>
    <property type="project" value="InterPro"/>
</dbReference>
<dbReference type="AlphaFoldDB" id="A0A176Y8I1"/>
<evidence type="ECO:0000259" key="1">
    <source>
        <dbReference type="Pfam" id="PF14130"/>
    </source>
</evidence>
<dbReference type="Pfam" id="PF14130">
    <property type="entry name" value="Cap4_nuclease"/>
    <property type="match status" value="1"/>
</dbReference>
<evidence type="ECO:0000313" key="2">
    <source>
        <dbReference type="EMBL" id="OAE96760.1"/>
    </source>
</evidence>